<proteinExistence type="predicted"/>
<dbReference type="SUPFAM" id="SSF47240">
    <property type="entry name" value="Ferritin-like"/>
    <property type="match status" value="1"/>
</dbReference>
<evidence type="ECO:0000313" key="1">
    <source>
        <dbReference type="EMBL" id="GAI44895.1"/>
    </source>
</evidence>
<name>X1Q1C0_9ZZZZ</name>
<evidence type="ECO:0008006" key="2">
    <source>
        <dbReference type="Google" id="ProtNLM"/>
    </source>
</evidence>
<comment type="caution">
    <text evidence="1">The sequence shown here is derived from an EMBL/GenBank/DDBJ whole genome shotgun (WGS) entry which is preliminary data.</text>
</comment>
<accession>X1Q1C0</accession>
<dbReference type="Gene3D" id="1.20.1260.10">
    <property type="match status" value="1"/>
</dbReference>
<protein>
    <recommendedName>
        <fullName evidence="2">Rubrerythrin diiron-binding domain-containing protein</fullName>
    </recommendedName>
</protein>
<dbReference type="InterPro" id="IPR009078">
    <property type="entry name" value="Ferritin-like_SF"/>
</dbReference>
<dbReference type="AlphaFoldDB" id="X1Q1C0"/>
<organism evidence="1">
    <name type="scientific">marine sediment metagenome</name>
    <dbReference type="NCBI Taxonomy" id="412755"/>
    <lineage>
        <taxon>unclassified sequences</taxon>
        <taxon>metagenomes</taxon>
        <taxon>ecological metagenomes</taxon>
    </lineage>
</organism>
<dbReference type="InterPro" id="IPR012347">
    <property type="entry name" value="Ferritin-like"/>
</dbReference>
<sequence>AKKLESQSAEFYEYLSRRYAKDEDVLLSFAKENRRNVVQIERAYYGIITDAIEGCFAFKVNPDEYALKTELAEKASYSEALDKAVEMEEKIIKFYLDAAEQSKSLMADVPRAFRMVAEKRNNRKLKLRSLPGKEG</sequence>
<dbReference type="EMBL" id="BARV01029459">
    <property type="protein sequence ID" value="GAI44895.1"/>
    <property type="molecule type" value="Genomic_DNA"/>
</dbReference>
<reference evidence="1" key="1">
    <citation type="journal article" date="2014" name="Front. Microbiol.">
        <title>High frequency of phylogenetically diverse reductive dehalogenase-homologous genes in deep subseafloor sedimentary metagenomes.</title>
        <authorList>
            <person name="Kawai M."/>
            <person name="Futagami T."/>
            <person name="Toyoda A."/>
            <person name="Takaki Y."/>
            <person name="Nishi S."/>
            <person name="Hori S."/>
            <person name="Arai W."/>
            <person name="Tsubouchi T."/>
            <person name="Morono Y."/>
            <person name="Uchiyama I."/>
            <person name="Ito T."/>
            <person name="Fujiyama A."/>
            <person name="Inagaki F."/>
            <person name="Takami H."/>
        </authorList>
    </citation>
    <scope>NUCLEOTIDE SEQUENCE</scope>
    <source>
        <strain evidence="1">Expedition CK06-06</strain>
    </source>
</reference>
<feature type="non-terminal residue" evidence="1">
    <location>
        <position position="1"/>
    </location>
</feature>
<gene>
    <name evidence="1" type="ORF">S06H3_46968</name>
</gene>